<sequence length="575" mass="62692">MAVFDYNNEKNIELLQDTIILESVNLNSVLDSNYCFSGEGGWQILDGETLQYDGNTNAYGAFYGESLLMSSAECNVFGQYDDNGNITKIGISFWGTSTNIGASDFISNTALDVVSDLASGLISGYADSYSVNAFNQLLTSVAAFATAQGLTGEDIIITGHSLGGLAVNSMATSSELGMWDGFYQDSSYVALASPTQNTLDDKVLNIGYENDPVFRALNGSAFTCETLFSHDTTRETCTNNMVSFNDAYAGLSWNIDFMSLANPTAWSAHLGVDYLSGMMKVINSDVYDYTTIDSNIIVSNLSEGNRATTWVEDLNKSNLHSGSTFIIGTESDDLLKGSEANNYLCGGEGNDTFKDNSGYNIIYGGSGNNSYITESTLSEMSIARSYDGTLYFKYSTGDITRAENIQNVNIDKVVFNFWFINVTEHNDYAVTEEGLQGTEGTCDYALSYYSCENNNYTISSSSDDNWLFSSDSDSTIYSYNNNTNIVSGAGNDSIYLGGEGDSLLFYGNFGHDTIYNLSTTDTLLFMANKNIGIDYDYNHYLSMVDNDAVFQFGDSSVTLVGVNTEMLHEMNIVIA</sequence>
<dbReference type="Pfam" id="PF00353">
    <property type="entry name" value="HemolysinCabind"/>
    <property type="match status" value="2"/>
</dbReference>
<gene>
    <name evidence="2" type="ORF">ABW286_19015</name>
</gene>
<dbReference type="Proteomes" id="UP001554567">
    <property type="component" value="Unassembled WGS sequence"/>
</dbReference>
<keyword evidence="1" id="KW-0106">Calcium</keyword>
<protein>
    <submittedName>
        <fullName evidence="2">Lipase</fullName>
    </submittedName>
</protein>
<evidence type="ECO:0000313" key="2">
    <source>
        <dbReference type="EMBL" id="MEW5291244.1"/>
    </source>
</evidence>
<dbReference type="InterPro" id="IPR029058">
    <property type="entry name" value="AB_hydrolase_fold"/>
</dbReference>
<organism evidence="2 3">
    <name type="scientific">Erwinia papayae</name>
    <dbReference type="NCBI Taxonomy" id="206499"/>
    <lineage>
        <taxon>Bacteria</taxon>
        <taxon>Pseudomonadati</taxon>
        <taxon>Pseudomonadota</taxon>
        <taxon>Gammaproteobacteria</taxon>
        <taxon>Enterobacterales</taxon>
        <taxon>Erwiniaceae</taxon>
        <taxon>Erwinia</taxon>
    </lineage>
</organism>
<name>A0ABV3N5X4_9GAMM</name>
<accession>A0ABV3N5X4</accession>
<dbReference type="Gene3D" id="3.40.50.1820">
    <property type="entry name" value="alpha/beta hydrolase"/>
    <property type="match status" value="1"/>
</dbReference>
<comment type="caution">
    <text evidence="2">The sequence shown here is derived from an EMBL/GenBank/DDBJ whole genome shotgun (WGS) entry which is preliminary data.</text>
</comment>
<reference evidence="2 3" key="1">
    <citation type="submission" date="2024-07" db="EMBL/GenBank/DDBJ databases">
        <authorList>
            <person name="Dulla G.F.J."/>
            <person name="Delorm J.G."/>
        </authorList>
    </citation>
    <scope>NUCLEOTIDE SEQUENCE [LARGE SCALE GENOMIC DNA]</scope>
    <source>
        <strain evidence="2 3">JGD 233</strain>
    </source>
</reference>
<dbReference type="SUPFAM" id="SSF53474">
    <property type="entry name" value="alpha/beta-Hydrolases"/>
    <property type="match status" value="1"/>
</dbReference>
<evidence type="ECO:0000256" key="1">
    <source>
        <dbReference type="ARBA" id="ARBA00022837"/>
    </source>
</evidence>
<dbReference type="InterPro" id="IPR011049">
    <property type="entry name" value="Serralysin-like_metalloprot_C"/>
</dbReference>
<dbReference type="PRINTS" id="PR00313">
    <property type="entry name" value="CABNDNGRPT"/>
</dbReference>
<dbReference type="RefSeq" id="WP_367168405.1">
    <property type="nucleotide sequence ID" value="NZ_JBFKZN010000011.1"/>
</dbReference>
<keyword evidence="3" id="KW-1185">Reference proteome</keyword>
<dbReference type="InterPro" id="IPR001343">
    <property type="entry name" value="Hemolysn_Ca-bd"/>
</dbReference>
<proteinExistence type="predicted"/>
<evidence type="ECO:0000313" key="3">
    <source>
        <dbReference type="Proteomes" id="UP001554567"/>
    </source>
</evidence>
<dbReference type="Gene3D" id="2.150.10.10">
    <property type="entry name" value="Serralysin-like metalloprotease, C-terminal"/>
    <property type="match status" value="1"/>
</dbReference>
<dbReference type="EMBL" id="JBFKZN010000011">
    <property type="protein sequence ID" value="MEW5291244.1"/>
    <property type="molecule type" value="Genomic_DNA"/>
</dbReference>
<dbReference type="SUPFAM" id="SSF51120">
    <property type="entry name" value="beta-Roll"/>
    <property type="match status" value="2"/>
</dbReference>